<dbReference type="PROSITE" id="PS51197">
    <property type="entry name" value="HTH_RRF2_2"/>
    <property type="match status" value="1"/>
</dbReference>
<dbReference type="RefSeq" id="WP_041078628.1">
    <property type="nucleotide sequence ID" value="NZ_JWSW01000019.1"/>
</dbReference>
<comment type="caution">
    <text evidence="2">The sequence shown here is derived from an EMBL/GenBank/DDBJ whole genome shotgun (WGS) entry which is preliminary data.</text>
</comment>
<dbReference type="InterPro" id="IPR036390">
    <property type="entry name" value="WH_DNA-bd_sf"/>
</dbReference>
<accession>A0A0C2R9L1</accession>
<evidence type="ECO:0000313" key="2">
    <source>
        <dbReference type="EMBL" id="KIJ88868.1"/>
    </source>
</evidence>
<keyword evidence="1" id="KW-0238">DNA-binding</keyword>
<dbReference type="GO" id="GO:0003677">
    <property type="term" value="F:DNA binding"/>
    <property type="evidence" value="ECO:0007669"/>
    <property type="project" value="UniProtKB-KW"/>
</dbReference>
<dbReference type="PANTHER" id="PTHR33221">
    <property type="entry name" value="WINGED HELIX-TURN-HELIX TRANSCRIPTIONAL REGULATOR, RRF2 FAMILY"/>
    <property type="match status" value="1"/>
</dbReference>
<name>A0A0C2R9L1_9RICK</name>
<gene>
    <name evidence="2" type="ORF">SB78_03170</name>
</gene>
<evidence type="ECO:0000313" key="3">
    <source>
        <dbReference type="Proteomes" id="UP000031952"/>
    </source>
</evidence>
<reference evidence="2 3" key="1">
    <citation type="submission" date="2014-12" db="EMBL/GenBank/DDBJ databases">
        <title>Whole genome sequence of Candidatus Rickettsia asemboensis strain NMRCii isolated from cat fleas in west Kenya.</title>
        <authorList>
            <person name="Jima D."/>
            <person name="Luce-Fedrow A."/>
            <person name="Yang Y."/>
            <person name="Maina A.N."/>
            <person name="Snesrud E.C."/>
            <person name="Jarman R.G."/>
            <person name="Richards A.L."/>
            <person name="Hang J."/>
        </authorList>
    </citation>
    <scope>NUCLEOTIDE SEQUENCE [LARGE SCALE GENOMIC DNA]</scope>
    <source>
        <strain evidence="2 3">NMRCii</strain>
    </source>
</reference>
<dbReference type="Pfam" id="PF02082">
    <property type="entry name" value="Rrf2"/>
    <property type="match status" value="1"/>
</dbReference>
<dbReference type="PANTHER" id="PTHR33221:SF5">
    <property type="entry name" value="HTH-TYPE TRANSCRIPTIONAL REGULATOR ISCR"/>
    <property type="match status" value="1"/>
</dbReference>
<dbReference type="EMBL" id="JWSW01000019">
    <property type="protein sequence ID" value="KIJ88868.1"/>
    <property type="molecule type" value="Genomic_DNA"/>
</dbReference>
<protein>
    <submittedName>
        <fullName evidence="2">[Fe-S]-binding protein</fullName>
    </submittedName>
</protein>
<dbReference type="AlphaFoldDB" id="A0A0C2R9L1"/>
<evidence type="ECO:0000256" key="1">
    <source>
        <dbReference type="ARBA" id="ARBA00023125"/>
    </source>
</evidence>
<dbReference type="GO" id="GO:0005829">
    <property type="term" value="C:cytosol"/>
    <property type="evidence" value="ECO:0007669"/>
    <property type="project" value="TreeGrafter"/>
</dbReference>
<proteinExistence type="predicted"/>
<dbReference type="InterPro" id="IPR000944">
    <property type="entry name" value="Tscrpt_reg_Rrf2"/>
</dbReference>
<keyword evidence="3" id="KW-1185">Reference proteome</keyword>
<dbReference type="NCBIfam" id="TIGR00738">
    <property type="entry name" value="rrf2_super"/>
    <property type="match status" value="1"/>
</dbReference>
<dbReference type="InterPro" id="IPR036388">
    <property type="entry name" value="WH-like_DNA-bd_sf"/>
</dbReference>
<dbReference type="GO" id="GO:0003700">
    <property type="term" value="F:DNA-binding transcription factor activity"/>
    <property type="evidence" value="ECO:0007669"/>
    <property type="project" value="TreeGrafter"/>
</dbReference>
<dbReference type="Gene3D" id="1.10.10.10">
    <property type="entry name" value="Winged helix-like DNA-binding domain superfamily/Winged helix DNA-binding domain"/>
    <property type="match status" value="1"/>
</dbReference>
<sequence>MMLTTKGRYAVMAILEMAAKSSAEPVTLNEISVKQNISLNYLEQIFSKLKKADLVKAIRGSKGGYVLIGNLEEIKISDIMDAVNENFIMTTCYKKSVKTCVPDTIKCNSHKLWKGLGKHIRDYFENISIKDALNLNINI</sequence>
<organism evidence="2 3">
    <name type="scientific">Rickettsia asembonensis</name>
    <dbReference type="NCBI Taxonomy" id="1068590"/>
    <lineage>
        <taxon>Bacteria</taxon>
        <taxon>Pseudomonadati</taxon>
        <taxon>Pseudomonadota</taxon>
        <taxon>Alphaproteobacteria</taxon>
        <taxon>Rickettsiales</taxon>
        <taxon>Rickettsiaceae</taxon>
        <taxon>Rickettsieae</taxon>
        <taxon>Rickettsia</taxon>
        <taxon>spotted fever group</taxon>
    </lineage>
</organism>
<dbReference type="SUPFAM" id="SSF46785">
    <property type="entry name" value="Winged helix' DNA-binding domain"/>
    <property type="match status" value="1"/>
</dbReference>
<dbReference type="Proteomes" id="UP000031952">
    <property type="component" value="Unassembled WGS sequence"/>
</dbReference>